<proteinExistence type="predicted"/>
<accession>A0A0A9DM73</accession>
<dbReference type="AlphaFoldDB" id="A0A0A9DM73"/>
<reference evidence="1" key="1">
    <citation type="submission" date="2014-09" db="EMBL/GenBank/DDBJ databases">
        <authorList>
            <person name="Magalhaes I.L.F."/>
            <person name="Oliveira U."/>
            <person name="Santos F.R."/>
            <person name="Vidigal T.H.D.A."/>
            <person name="Brescovit A.D."/>
            <person name="Santos A.J."/>
        </authorList>
    </citation>
    <scope>NUCLEOTIDE SEQUENCE</scope>
    <source>
        <tissue evidence="1">Shoot tissue taken approximately 20 cm above the soil surface</tissue>
    </source>
</reference>
<sequence length="36" mass="4279">MRKLNSKSYKKIISLLSFEMRFTLFLSHLPGTILQH</sequence>
<evidence type="ECO:0000313" key="1">
    <source>
        <dbReference type="EMBL" id="JAD86755.1"/>
    </source>
</evidence>
<protein>
    <submittedName>
        <fullName evidence="1">Uncharacterized protein</fullName>
    </submittedName>
</protein>
<reference evidence="1" key="2">
    <citation type="journal article" date="2015" name="Data Brief">
        <title>Shoot transcriptome of the giant reed, Arundo donax.</title>
        <authorList>
            <person name="Barrero R.A."/>
            <person name="Guerrero F.D."/>
            <person name="Moolhuijzen P."/>
            <person name="Goolsby J.A."/>
            <person name="Tidwell J."/>
            <person name="Bellgard S.E."/>
            <person name="Bellgard M.I."/>
        </authorList>
    </citation>
    <scope>NUCLEOTIDE SEQUENCE</scope>
    <source>
        <tissue evidence="1">Shoot tissue taken approximately 20 cm above the soil surface</tissue>
    </source>
</reference>
<organism evidence="1">
    <name type="scientific">Arundo donax</name>
    <name type="common">Giant reed</name>
    <name type="synonym">Donax arundinaceus</name>
    <dbReference type="NCBI Taxonomy" id="35708"/>
    <lineage>
        <taxon>Eukaryota</taxon>
        <taxon>Viridiplantae</taxon>
        <taxon>Streptophyta</taxon>
        <taxon>Embryophyta</taxon>
        <taxon>Tracheophyta</taxon>
        <taxon>Spermatophyta</taxon>
        <taxon>Magnoliopsida</taxon>
        <taxon>Liliopsida</taxon>
        <taxon>Poales</taxon>
        <taxon>Poaceae</taxon>
        <taxon>PACMAD clade</taxon>
        <taxon>Arundinoideae</taxon>
        <taxon>Arundineae</taxon>
        <taxon>Arundo</taxon>
    </lineage>
</organism>
<dbReference type="EMBL" id="GBRH01211140">
    <property type="protein sequence ID" value="JAD86755.1"/>
    <property type="molecule type" value="Transcribed_RNA"/>
</dbReference>
<name>A0A0A9DM73_ARUDO</name>